<protein>
    <recommendedName>
        <fullName evidence="1">AB hydrolase-1 domain-containing protein</fullName>
    </recommendedName>
</protein>
<evidence type="ECO:0000313" key="3">
    <source>
        <dbReference type="Proteomes" id="UP000243579"/>
    </source>
</evidence>
<organism evidence="2 3">
    <name type="scientific">Achlya hypogyna</name>
    <name type="common">Oomycete</name>
    <name type="synonym">Protoachlya hypogyna</name>
    <dbReference type="NCBI Taxonomy" id="1202772"/>
    <lineage>
        <taxon>Eukaryota</taxon>
        <taxon>Sar</taxon>
        <taxon>Stramenopiles</taxon>
        <taxon>Oomycota</taxon>
        <taxon>Saprolegniomycetes</taxon>
        <taxon>Saprolegniales</taxon>
        <taxon>Achlyaceae</taxon>
        <taxon>Achlya</taxon>
    </lineage>
</organism>
<keyword evidence="3" id="KW-1185">Reference proteome</keyword>
<name>A0A1V9YL69_ACHHY</name>
<dbReference type="AlphaFoldDB" id="A0A1V9YL69"/>
<dbReference type="PANTHER" id="PTHR43798">
    <property type="entry name" value="MONOACYLGLYCEROL LIPASE"/>
    <property type="match status" value="1"/>
</dbReference>
<dbReference type="InterPro" id="IPR000073">
    <property type="entry name" value="AB_hydrolase_1"/>
</dbReference>
<comment type="caution">
    <text evidence="2">The sequence shown here is derived from an EMBL/GenBank/DDBJ whole genome shotgun (WGS) entry which is preliminary data.</text>
</comment>
<dbReference type="SUPFAM" id="SSF53474">
    <property type="entry name" value="alpha/beta-Hydrolases"/>
    <property type="match status" value="1"/>
</dbReference>
<gene>
    <name evidence="2" type="ORF">ACHHYP_10516</name>
</gene>
<dbReference type="Pfam" id="PF12697">
    <property type="entry name" value="Abhydrolase_6"/>
    <property type="match status" value="1"/>
</dbReference>
<dbReference type="GO" id="GO:0016020">
    <property type="term" value="C:membrane"/>
    <property type="evidence" value="ECO:0007669"/>
    <property type="project" value="TreeGrafter"/>
</dbReference>
<evidence type="ECO:0000313" key="2">
    <source>
        <dbReference type="EMBL" id="OQR86474.1"/>
    </source>
</evidence>
<feature type="domain" description="AB hydrolase-1" evidence="1">
    <location>
        <begin position="43"/>
        <end position="317"/>
    </location>
</feature>
<dbReference type="EMBL" id="JNBR01001504">
    <property type="protein sequence ID" value="OQR86474.1"/>
    <property type="molecule type" value="Genomic_DNA"/>
</dbReference>
<reference evidence="2 3" key="1">
    <citation type="journal article" date="2014" name="Genome Biol. Evol.">
        <title>The secreted proteins of Achlya hypogyna and Thraustotheca clavata identify the ancestral oomycete secretome and reveal gene acquisitions by horizontal gene transfer.</title>
        <authorList>
            <person name="Misner I."/>
            <person name="Blouin N."/>
            <person name="Leonard G."/>
            <person name="Richards T.A."/>
            <person name="Lane C.E."/>
        </authorList>
    </citation>
    <scope>NUCLEOTIDE SEQUENCE [LARGE SCALE GENOMIC DNA]</scope>
    <source>
        <strain evidence="2 3">ATCC 48635</strain>
    </source>
</reference>
<sequence>MEEHDLVLPSKASSTLSVHTRRWTTADLDEDVDLTAPLSTAIVVFLNGLGLPQDSWFPVADLLPELLQARNLPAATQVILVTYDRFGQGRTTDADPLDAAAADPQHGHDALDVVADLNELLYIVAQLYALPGGQLPPLVFVANSIGCAVARLYAQVYPRRVHGLLLADTIIANSHYGIIIPDPDSTAEELLVPPEALRAARAALNARFHPDMGNAEGFSRRNLAELLPHANAPKLLATATTGPFLTVLEHDPETFVYESIQMEGVAADVVRRYTNPHWHKYNRDLMEITSANKRRGPIMVPQAGHFIHATQPSVVAHEAADLIVKVLLSTCPTGP</sequence>
<dbReference type="InterPro" id="IPR050266">
    <property type="entry name" value="AB_hydrolase_sf"/>
</dbReference>
<dbReference type="Gene3D" id="3.40.50.1820">
    <property type="entry name" value="alpha/beta hydrolase"/>
    <property type="match status" value="1"/>
</dbReference>
<dbReference type="OrthoDB" id="3466836at2759"/>
<dbReference type="InterPro" id="IPR029058">
    <property type="entry name" value="AB_hydrolase_fold"/>
</dbReference>
<proteinExistence type="predicted"/>
<dbReference type="Proteomes" id="UP000243579">
    <property type="component" value="Unassembled WGS sequence"/>
</dbReference>
<evidence type="ECO:0000259" key="1">
    <source>
        <dbReference type="Pfam" id="PF12697"/>
    </source>
</evidence>
<dbReference type="PANTHER" id="PTHR43798:SF33">
    <property type="entry name" value="HYDROLASE, PUTATIVE (AFU_ORTHOLOGUE AFUA_2G14860)-RELATED"/>
    <property type="match status" value="1"/>
</dbReference>
<accession>A0A1V9YL69</accession>